<feature type="compositionally biased region" description="Acidic residues" evidence="1">
    <location>
        <begin position="401"/>
        <end position="415"/>
    </location>
</feature>
<evidence type="ECO:0000256" key="1">
    <source>
        <dbReference type="SAM" id="MobiDB-lite"/>
    </source>
</evidence>
<protein>
    <submittedName>
        <fullName evidence="2">Uncharacterized protein</fullName>
    </submittedName>
</protein>
<feature type="compositionally biased region" description="Pro residues" evidence="1">
    <location>
        <begin position="270"/>
        <end position="279"/>
    </location>
</feature>
<feature type="compositionally biased region" description="Basic and acidic residues" evidence="1">
    <location>
        <begin position="1189"/>
        <end position="1198"/>
    </location>
</feature>
<feature type="compositionally biased region" description="Basic and acidic residues" evidence="1">
    <location>
        <begin position="565"/>
        <end position="578"/>
    </location>
</feature>
<feature type="compositionally biased region" description="Polar residues" evidence="1">
    <location>
        <begin position="859"/>
        <end position="868"/>
    </location>
</feature>
<feature type="region of interest" description="Disordered" evidence="1">
    <location>
        <begin position="783"/>
        <end position="803"/>
    </location>
</feature>
<sequence>MFPRSYISLLAPSTPLPLFHAQQQRLAGDSVVKWLGGGTGRGASGARDRGTGRGRGHNNSNNNNNNNNIIGAPSSPIVLSDDDDDDVDLPDLNFCTRLPSPGPGNLPSSSAAVVVAPAGGSITIDLTSEPSSPPSCPSPAQAQIQAAQIPVPLVGQSPRHDNGGIQASQPQAQSPIVVQTPPPPSPPFSQSPIAQEQYLVGQSPGHHDGGNQARQSPIVVQTPSPPPPPLAQSPVAQGKYLVGQSPVLDAVNHGGSIQDSQANQAILVGTPPPPSPPGQAPDLVGENPVQDDVHPSLGGSNQASAPERQSPVLDQAPPALPPPPTPTQAQDLVGQSPILDDEHHHSGGGNRTSLPESFAVPDSQESNGEPVEKLATMNIDGSEQPGNEEDPGAISGAMTANDDDLLDSDDDEMDPAVDTSSPSYWPSPIPSEGSEDADDQLPGDQIMQSVEVDDAPNPSGNPRMQSVGAEGISSPSVAESDDSADFITTCSDQPAVEEETSPIAGGQGLTGTEVSEFMEVDDAPNPGITEFEHPEDVMDDSDKSAAEEKIQQQLLDETNGEDVTNEEHSPRSESSPEDRDGDADSEEGGPDHDDESEHDEEPEHDESDDDNASHDDHASDNDFDSDAGDGDDVLESIEVDDAPSPAVAEPEGPGDVEMAGANQPTVEEQTGRASDQEELGGDVVLEAIEVDDATNPAVTEPEDLADVKMAESDQPIVEEQIGSTAVDQEEPAGNYGEASNQKPSESMERGTSEEDLDYRNQIIASSLGRNQAAWKGSIARQQYEANQRRRLTPATRDFHGIMKRKLNPIPSFDESKLIEEKQQRRAWTEDFGLLSKPLTEEEEQYLRDRKEYLDQQEARNINTASGESAVTKGPRTKFVPGGTRLGLRRAMSLGNRHTKLAGPSRPRGAEPHPLQSVENVDDGDEGDEGHGPFGRYDLPEAESSPIDDEDEEEDDYVEEAKSATKRTASGCKDKGKGKGKDPTTAPGSSGGNIVSYDDSFLSSGNPTPATAPSSSGGSLLPPPDHLGMPTNRGAGRPSNASQQAQAERERQALADAERQAEERQAERERRALERAEQARAIRFAQRVPPRPGSRGHRLLGDDEERIVTKKKPGPPQNAGPRGYRLLGDDEERIVTKKPKPASPPPSGGIMRPSPERSFCDQYGEDLGDEDEEYRQSQESPRRRGPGKKTRSEPPRHGDEEQDPTDGGEGGYRRSAF</sequence>
<organism evidence="2 3">
    <name type="scientific">Podospora didyma</name>
    <dbReference type="NCBI Taxonomy" id="330526"/>
    <lineage>
        <taxon>Eukaryota</taxon>
        <taxon>Fungi</taxon>
        <taxon>Dikarya</taxon>
        <taxon>Ascomycota</taxon>
        <taxon>Pezizomycotina</taxon>
        <taxon>Sordariomycetes</taxon>
        <taxon>Sordariomycetidae</taxon>
        <taxon>Sordariales</taxon>
        <taxon>Podosporaceae</taxon>
        <taxon>Podospora</taxon>
    </lineage>
</organism>
<dbReference type="AlphaFoldDB" id="A0AAE0P3D3"/>
<feature type="compositionally biased region" description="Acidic residues" evidence="1">
    <location>
        <begin position="945"/>
        <end position="957"/>
    </location>
</feature>
<feature type="region of interest" description="Disordered" evidence="1">
    <location>
        <begin position="859"/>
        <end position="1216"/>
    </location>
</feature>
<feature type="region of interest" description="Disordered" evidence="1">
    <location>
        <begin position="38"/>
        <end position="85"/>
    </location>
</feature>
<evidence type="ECO:0000313" key="2">
    <source>
        <dbReference type="EMBL" id="KAK3392718.1"/>
    </source>
</evidence>
<feature type="region of interest" description="Disordered" evidence="1">
    <location>
        <begin position="709"/>
        <end position="756"/>
    </location>
</feature>
<accession>A0AAE0P3D3</accession>
<dbReference type="Proteomes" id="UP001285441">
    <property type="component" value="Unassembled WGS sequence"/>
</dbReference>
<dbReference type="EMBL" id="JAULSW010000001">
    <property type="protein sequence ID" value="KAK3392718.1"/>
    <property type="molecule type" value="Genomic_DNA"/>
</dbReference>
<feature type="compositionally biased region" description="Acidic residues" evidence="1">
    <location>
        <begin position="1162"/>
        <end position="1172"/>
    </location>
</feature>
<reference evidence="2" key="2">
    <citation type="submission" date="2023-06" db="EMBL/GenBank/DDBJ databases">
        <authorList>
            <consortium name="Lawrence Berkeley National Laboratory"/>
            <person name="Haridas S."/>
            <person name="Hensen N."/>
            <person name="Bonometti L."/>
            <person name="Westerberg I."/>
            <person name="Brannstrom I.O."/>
            <person name="Guillou S."/>
            <person name="Cros-Aarteil S."/>
            <person name="Calhoun S."/>
            <person name="Kuo A."/>
            <person name="Mondo S."/>
            <person name="Pangilinan J."/>
            <person name="Riley R."/>
            <person name="LaButti K."/>
            <person name="Andreopoulos B."/>
            <person name="Lipzen A."/>
            <person name="Chen C."/>
            <person name="Yanf M."/>
            <person name="Daum C."/>
            <person name="Ng V."/>
            <person name="Clum A."/>
            <person name="Steindorff A."/>
            <person name="Ohm R."/>
            <person name="Martin F."/>
            <person name="Silar P."/>
            <person name="Natvig D."/>
            <person name="Lalanne C."/>
            <person name="Gautier V."/>
            <person name="Ament-velasquez S.L."/>
            <person name="Kruys A."/>
            <person name="Hutchinson M.I."/>
            <person name="Powell A.J."/>
            <person name="Barry K."/>
            <person name="Miller A.N."/>
            <person name="Grigoriev I.V."/>
            <person name="Debuchy R."/>
            <person name="Gladieux P."/>
            <person name="Thoren M.H."/>
            <person name="Johannesson H."/>
        </authorList>
    </citation>
    <scope>NUCLEOTIDE SEQUENCE</scope>
    <source>
        <strain evidence="2">CBS 232.78</strain>
    </source>
</reference>
<feature type="compositionally biased region" description="Polar residues" evidence="1">
    <location>
        <begin position="255"/>
        <end position="264"/>
    </location>
</feature>
<feature type="compositionally biased region" description="Pro residues" evidence="1">
    <location>
        <begin position="180"/>
        <end position="189"/>
    </location>
</feature>
<feature type="compositionally biased region" description="Polar residues" evidence="1">
    <location>
        <begin position="662"/>
        <end position="673"/>
    </location>
</feature>
<feature type="compositionally biased region" description="Basic and acidic residues" evidence="1">
    <location>
        <begin position="971"/>
        <end position="981"/>
    </location>
</feature>
<comment type="caution">
    <text evidence="2">The sequence shown here is derived from an EMBL/GenBank/DDBJ whole genome shotgun (WGS) entry which is preliminary data.</text>
</comment>
<feature type="compositionally biased region" description="Low complexity" evidence="1">
    <location>
        <begin position="57"/>
        <end position="79"/>
    </location>
</feature>
<feature type="compositionally biased region" description="Low complexity" evidence="1">
    <location>
        <begin position="138"/>
        <end position="150"/>
    </location>
</feature>
<proteinExistence type="predicted"/>
<feature type="compositionally biased region" description="Basic and acidic residues" evidence="1">
    <location>
        <begin position="1046"/>
        <end position="1079"/>
    </location>
</feature>
<evidence type="ECO:0000313" key="3">
    <source>
        <dbReference type="Proteomes" id="UP001285441"/>
    </source>
</evidence>
<gene>
    <name evidence="2" type="ORF">B0H63DRAFT_515936</name>
</gene>
<feature type="compositionally biased region" description="Acidic residues" evidence="1">
    <location>
        <begin position="579"/>
        <end position="610"/>
    </location>
</feature>
<feature type="region of interest" description="Disordered" evidence="1">
    <location>
        <begin position="124"/>
        <end position="681"/>
    </location>
</feature>
<feature type="compositionally biased region" description="Acidic residues" evidence="1">
    <location>
        <begin position="621"/>
        <end position="641"/>
    </location>
</feature>
<keyword evidence="3" id="KW-1185">Reference proteome</keyword>
<feature type="compositionally biased region" description="Basic and acidic residues" evidence="1">
    <location>
        <begin position="611"/>
        <end position="620"/>
    </location>
</feature>
<feature type="compositionally biased region" description="Low complexity" evidence="1">
    <location>
        <begin position="1002"/>
        <end position="1019"/>
    </location>
</feature>
<reference evidence="2" key="1">
    <citation type="journal article" date="2023" name="Mol. Phylogenet. Evol.">
        <title>Genome-scale phylogeny and comparative genomics of the fungal order Sordariales.</title>
        <authorList>
            <person name="Hensen N."/>
            <person name="Bonometti L."/>
            <person name="Westerberg I."/>
            <person name="Brannstrom I.O."/>
            <person name="Guillou S."/>
            <person name="Cros-Aarteil S."/>
            <person name="Calhoun S."/>
            <person name="Haridas S."/>
            <person name="Kuo A."/>
            <person name="Mondo S."/>
            <person name="Pangilinan J."/>
            <person name="Riley R."/>
            <person name="LaButti K."/>
            <person name="Andreopoulos B."/>
            <person name="Lipzen A."/>
            <person name="Chen C."/>
            <person name="Yan M."/>
            <person name="Daum C."/>
            <person name="Ng V."/>
            <person name="Clum A."/>
            <person name="Steindorff A."/>
            <person name="Ohm R.A."/>
            <person name="Martin F."/>
            <person name="Silar P."/>
            <person name="Natvig D.O."/>
            <person name="Lalanne C."/>
            <person name="Gautier V."/>
            <person name="Ament-Velasquez S.L."/>
            <person name="Kruys A."/>
            <person name="Hutchinson M.I."/>
            <person name="Powell A.J."/>
            <person name="Barry K."/>
            <person name="Miller A.N."/>
            <person name="Grigoriev I.V."/>
            <person name="Debuchy R."/>
            <person name="Gladieux P."/>
            <person name="Hiltunen Thoren M."/>
            <person name="Johannesson H."/>
        </authorList>
    </citation>
    <scope>NUCLEOTIDE SEQUENCE</scope>
    <source>
        <strain evidence="2">CBS 232.78</strain>
    </source>
</reference>
<feature type="compositionally biased region" description="Basic and acidic residues" evidence="1">
    <location>
        <begin position="530"/>
        <end position="550"/>
    </location>
</feature>
<name>A0AAE0P3D3_9PEZI</name>